<gene>
    <name evidence="9" type="primary">DEFB119</name>
</gene>
<evidence type="ECO:0000256" key="4">
    <source>
        <dbReference type="ARBA" id="ARBA00022729"/>
    </source>
</evidence>
<keyword evidence="5" id="KW-1015">Disulfide bond</keyword>
<dbReference type="AlphaFoldDB" id="A0A1S3WBB0"/>
<keyword evidence="6" id="KW-0044">Antibiotic</keyword>
<feature type="chain" id="PRO_5010008235" description="Beta-defensin" evidence="6">
    <location>
        <begin position="20"/>
        <end position="95"/>
    </location>
</feature>
<dbReference type="GO" id="GO:0042742">
    <property type="term" value="P:defense response to bacterium"/>
    <property type="evidence" value="ECO:0007669"/>
    <property type="project" value="UniProtKB-UniRule"/>
</dbReference>
<evidence type="ECO:0000256" key="1">
    <source>
        <dbReference type="ARBA" id="ARBA00004613"/>
    </source>
</evidence>
<feature type="domain" description="Beta-defensin" evidence="7">
    <location>
        <begin position="22"/>
        <end position="50"/>
    </location>
</feature>
<protein>
    <recommendedName>
        <fullName evidence="6">Beta-defensin</fullName>
    </recommendedName>
</protein>
<reference evidence="8" key="1">
    <citation type="submission" date="2025-05" db="UniProtKB">
        <authorList>
            <consortium name="RefSeq"/>
        </authorList>
    </citation>
    <scope>NUCLEOTIDE SEQUENCE [LARGE SCALE GENOMIC DNA]</scope>
</reference>
<dbReference type="InParanoid" id="A0A1S3WBB0"/>
<dbReference type="RefSeq" id="XP_016043607.1">
    <property type="nucleotide sequence ID" value="XM_016188121.2"/>
</dbReference>
<evidence type="ECO:0000256" key="2">
    <source>
        <dbReference type="ARBA" id="ARBA00007371"/>
    </source>
</evidence>
<keyword evidence="6" id="KW-0929">Antimicrobial</keyword>
<evidence type="ECO:0000259" key="7">
    <source>
        <dbReference type="Pfam" id="PF13841"/>
    </source>
</evidence>
<name>A0A1S3WBB0_ERIEU</name>
<comment type="similarity">
    <text evidence="2 6">Belongs to the beta-defensin family.</text>
</comment>
<comment type="function">
    <text evidence="6">Has antibacterial activity.</text>
</comment>
<dbReference type="Proteomes" id="UP001652624">
    <property type="component" value="Chromosome 1"/>
</dbReference>
<dbReference type="GO" id="GO:0005576">
    <property type="term" value="C:extracellular region"/>
    <property type="evidence" value="ECO:0007669"/>
    <property type="project" value="UniProtKB-SubCell"/>
</dbReference>
<dbReference type="GO" id="GO:0045087">
    <property type="term" value="P:innate immune response"/>
    <property type="evidence" value="ECO:0007669"/>
    <property type="project" value="InterPro"/>
</dbReference>
<keyword evidence="4 6" id="KW-0732">Signal</keyword>
<organism evidence="8 9">
    <name type="scientific">Erinaceus europaeus</name>
    <name type="common">Western European hedgehog</name>
    <dbReference type="NCBI Taxonomy" id="9365"/>
    <lineage>
        <taxon>Eukaryota</taxon>
        <taxon>Metazoa</taxon>
        <taxon>Chordata</taxon>
        <taxon>Craniata</taxon>
        <taxon>Vertebrata</taxon>
        <taxon>Euteleostomi</taxon>
        <taxon>Mammalia</taxon>
        <taxon>Eutheria</taxon>
        <taxon>Laurasiatheria</taxon>
        <taxon>Eulipotyphla</taxon>
        <taxon>Erinaceidae</taxon>
        <taxon>Erinaceinae</taxon>
        <taxon>Erinaceus</taxon>
    </lineage>
</organism>
<keyword evidence="8" id="KW-1185">Reference proteome</keyword>
<accession>A0A1S3WBB0</accession>
<dbReference type="Pfam" id="PF13841">
    <property type="entry name" value="Defensin_beta_2"/>
    <property type="match status" value="1"/>
</dbReference>
<dbReference type="GeneID" id="103113496"/>
<evidence type="ECO:0000313" key="8">
    <source>
        <dbReference type="Proteomes" id="UP001652624"/>
    </source>
</evidence>
<dbReference type="InterPro" id="IPR025933">
    <property type="entry name" value="Beta_defensin_dom"/>
</dbReference>
<keyword evidence="3 6" id="KW-0964">Secreted</keyword>
<feature type="signal peptide" evidence="6">
    <location>
        <begin position="1"/>
        <end position="19"/>
    </location>
</feature>
<comment type="subcellular location">
    <subcellularLocation>
        <location evidence="1 6">Secreted</location>
    </subcellularLocation>
</comment>
<evidence type="ECO:0000256" key="5">
    <source>
        <dbReference type="ARBA" id="ARBA00023157"/>
    </source>
</evidence>
<evidence type="ECO:0000256" key="6">
    <source>
        <dbReference type="RuleBase" id="RU231113"/>
    </source>
</evidence>
<proteinExistence type="inferred from homology"/>
<keyword evidence="6" id="KW-0211">Defensin</keyword>
<evidence type="ECO:0000256" key="3">
    <source>
        <dbReference type="ARBA" id="ARBA00022525"/>
    </source>
</evidence>
<dbReference type="OrthoDB" id="9624411at2759"/>
<sequence>MKFLILFLAIFLIKEPMIPEPTCWMDGKCRLVCKNDEDTVVRCLNRKRCCVPSRYLTIQPVTIDSEPRWTLPLTFRPVRKKNKPAKRENKNINHG</sequence>
<reference evidence="9" key="2">
    <citation type="submission" date="2025-08" db="UniProtKB">
        <authorList>
            <consortium name="RefSeq"/>
        </authorList>
    </citation>
    <scope>IDENTIFICATION</scope>
</reference>
<dbReference type="CTD" id="245932"/>
<evidence type="ECO:0000313" key="9">
    <source>
        <dbReference type="RefSeq" id="XP_016043607.1"/>
    </source>
</evidence>